<dbReference type="AlphaFoldDB" id="A0A4P9X3V0"/>
<dbReference type="Proteomes" id="UP000274922">
    <property type="component" value="Unassembled WGS sequence"/>
</dbReference>
<sequence length="239" mass="26297">MSPRHESEWHVPAHAGRIVPATPPDAGPSARRRRRRPRRAAATARDRRNDRARTSESKQRKQGRERHRRRRRGTSFRGRAPPPCAPVPCRIAPPTPHRAGHGAETCRMERFRAPPLDRAARRSAAADGPRRWAPGAGLPALGSRLNLGGVWRVAAGHPPTTAAAWLGRIGEGPRGRPSFQAAREASTHQRTREPLATADRTPKGRARDGATCSVRLARGEYPRKPPGYSRTLVVSYAEA</sequence>
<organism evidence="2 3">
    <name type="scientific">Caulochytrium protostelioides</name>
    <dbReference type="NCBI Taxonomy" id="1555241"/>
    <lineage>
        <taxon>Eukaryota</taxon>
        <taxon>Fungi</taxon>
        <taxon>Fungi incertae sedis</taxon>
        <taxon>Chytridiomycota</taxon>
        <taxon>Chytridiomycota incertae sedis</taxon>
        <taxon>Chytridiomycetes</taxon>
        <taxon>Caulochytriales</taxon>
        <taxon>Caulochytriaceae</taxon>
        <taxon>Caulochytrium</taxon>
    </lineage>
</organism>
<feature type="compositionally biased region" description="Basic residues" evidence="1">
    <location>
        <begin position="60"/>
        <end position="74"/>
    </location>
</feature>
<reference evidence="3" key="1">
    <citation type="journal article" date="2018" name="Nat. Microbiol.">
        <title>Leveraging single-cell genomics to expand the fungal tree of life.</title>
        <authorList>
            <person name="Ahrendt S.R."/>
            <person name="Quandt C.A."/>
            <person name="Ciobanu D."/>
            <person name="Clum A."/>
            <person name="Salamov A."/>
            <person name="Andreopoulos B."/>
            <person name="Cheng J.F."/>
            <person name="Woyke T."/>
            <person name="Pelin A."/>
            <person name="Henrissat B."/>
            <person name="Reynolds N.K."/>
            <person name="Benny G.L."/>
            <person name="Smith M.E."/>
            <person name="James T.Y."/>
            <person name="Grigoriev I.V."/>
        </authorList>
    </citation>
    <scope>NUCLEOTIDE SEQUENCE [LARGE SCALE GENOMIC DNA]</scope>
    <source>
        <strain evidence="3">ATCC 52028</strain>
    </source>
</reference>
<feature type="compositionally biased region" description="Basic and acidic residues" evidence="1">
    <location>
        <begin position="1"/>
        <end position="11"/>
    </location>
</feature>
<evidence type="ECO:0000256" key="1">
    <source>
        <dbReference type="SAM" id="MobiDB-lite"/>
    </source>
</evidence>
<evidence type="ECO:0000313" key="2">
    <source>
        <dbReference type="EMBL" id="RKO99712.1"/>
    </source>
</evidence>
<feature type="region of interest" description="Disordered" evidence="1">
    <location>
        <begin position="1"/>
        <end position="103"/>
    </location>
</feature>
<name>A0A4P9X3V0_9FUNG</name>
<feature type="region of interest" description="Disordered" evidence="1">
    <location>
        <begin position="176"/>
        <end position="211"/>
    </location>
</feature>
<accession>A0A4P9X3V0</accession>
<feature type="compositionally biased region" description="Basic and acidic residues" evidence="1">
    <location>
        <begin position="44"/>
        <end position="59"/>
    </location>
</feature>
<dbReference type="EMBL" id="ML014262">
    <property type="protein sequence ID" value="RKO99712.1"/>
    <property type="molecule type" value="Genomic_DNA"/>
</dbReference>
<proteinExistence type="predicted"/>
<evidence type="ECO:0000313" key="3">
    <source>
        <dbReference type="Proteomes" id="UP000274922"/>
    </source>
</evidence>
<protein>
    <submittedName>
        <fullName evidence="2">Uncharacterized protein</fullName>
    </submittedName>
</protein>
<feature type="compositionally biased region" description="Pro residues" evidence="1">
    <location>
        <begin position="80"/>
        <end position="96"/>
    </location>
</feature>
<gene>
    <name evidence="2" type="ORF">CXG81DRAFT_20228</name>
</gene>
<feature type="compositionally biased region" description="Basic residues" evidence="1">
    <location>
        <begin position="30"/>
        <end position="39"/>
    </location>
</feature>
<keyword evidence="3" id="KW-1185">Reference proteome</keyword>